<sequence length="282" mass="30285">MNTTWAELSRSTFTEVEFRLPVLALHGAASSSTQWHGLSDYLRGSYHVVAPDLSAFASSDSAKSAIEAMVDEPVHLVGHLHGAALALEIALERPELVRSLTLIEPTAFHLLRDGAPSDRALFAELVGLANRMKIAVEAHDPAGGMSAYVDFWYGRGAWQRTSPGLRQMLASHLPRTAAGLAASLVASWPADGCARIRCPTLVAMALESPAVSLRVTEIVAETIPGARLAMIADAGHMAPLTDPHIVDPMIGAHLKAVDRPRRKRRPWHKASPRSPATCLPAI</sequence>
<dbReference type="PANTHER" id="PTHR43798">
    <property type="entry name" value="MONOACYLGLYCEROL LIPASE"/>
    <property type="match status" value="1"/>
</dbReference>
<dbReference type="SUPFAM" id="SSF53474">
    <property type="entry name" value="alpha/beta-Hydrolases"/>
    <property type="match status" value="1"/>
</dbReference>
<dbReference type="AlphaFoldDB" id="A0A7X0F4G4"/>
<evidence type="ECO:0000259" key="2">
    <source>
        <dbReference type="Pfam" id="PF00561"/>
    </source>
</evidence>
<evidence type="ECO:0000256" key="1">
    <source>
        <dbReference type="SAM" id="MobiDB-lite"/>
    </source>
</evidence>
<feature type="compositionally biased region" description="Basic residues" evidence="1">
    <location>
        <begin position="260"/>
        <end position="271"/>
    </location>
</feature>
<accession>A0A7X0F4G4</accession>
<dbReference type="PANTHER" id="PTHR43798:SF33">
    <property type="entry name" value="HYDROLASE, PUTATIVE (AFU_ORTHOLOGUE AFUA_2G14860)-RELATED"/>
    <property type="match status" value="1"/>
</dbReference>
<feature type="domain" description="AB hydrolase-1" evidence="2">
    <location>
        <begin position="21"/>
        <end position="243"/>
    </location>
</feature>
<organism evidence="3 4">
    <name type="scientific">Aminobacter aganoensis</name>
    <dbReference type="NCBI Taxonomy" id="83264"/>
    <lineage>
        <taxon>Bacteria</taxon>
        <taxon>Pseudomonadati</taxon>
        <taxon>Pseudomonadota</taxon>
        <taxon>Alphaproteobacteria</taxon>
        <taxon>Hyphomicrobiales</taxon>
        <taxon>Phyllobacteriaceae</taxon>
        <taxon>Aminobacter</taxon>
    </lineage>
</organism>
<name>A0A7X0F4G4_9HYPH</name>
<dbReference type="InterPro" id="IPR000073">
    <property type="entry name" value="AB_hydrolase_1"/>
</dbReference>
<dbReference type="InterPro" id="IPR050266">
    <property type="entry name" value="AB_hydrolase_sf"/>
</dbReference>
<dbReference type="GO" id="GO:0047372">
    <property type="term" value="F:monoacylglycerol lipase activity"/>
    <property type="evidence" value="ECO:0007669"/>
    <property type="project" value="TreeGrafter"/>
</dbReference>
<dbReference type="Pfam" id="PF00561">
    <property type="entry name" value="Abhydrolase_1"/>
    <property type="match status" value="1"/>
</dbReference>
<evidence type="ECO:0000313" key="3">
    <source>
        <dbReference type="EMBL" id="MBB6352927.1"/>
    </source>
</evidence>
<dbReference type="GO" id="GO:0016020">
    <property type="term" value="C:membrane"/>
    <property type="evidence" value="ECO:0007669"/>
    <property type="project" value="TreeGrafter"/>
</dbReference>
<dbReference type="Proteomes" id="UP000536262">
    <property type="component" value="Unassembled WGS sequence"/>
</dbReference>
<gene>
    <name evidence="3" type="ORF">GGR00_000679</name>
</gene>
<evidence type="ECO:0000313" key="4">
    <source>
        <dbReference type="Proteomes" id="UP000536262"/>
    </source>
</evidence>
<dbReference type="Gene3D" id="3.40.50.1820">
    <property type="entry name" value="alpha/beta hydrolase"/>
    <property type="match status" value="1"/>
</dbReference>
<protein>
    <submittedName>
        <fullName evidence="3">Pimeloyl-ACP methyl ester carboxylesterase</fullName>
    </submittedName>
</protein>
<reference evidence="3 4" key="1">
    <citation type="submission" date="2020-08" db="EMBL/GenBank/DDBJ databases">
        <title>Genomic Encyclopedia of Type Strains, Phase IV (KMG-IV): sequencing the most valuable type-strain genomes for metagenomic binning, comparative biology and taxonomic classification.</title>
        <authorList>
            <person name="Goeker M."/>
        </authorList>
    </citation>
    <scope>NUCLEOTIDE SEQUENCE [LARGE SCALE GENOMIC DNA]</scope>
    <source>
        <strain evidence="3 4">DSM 7051</strain>
    </source>
</reference>
<dbReference type="InterPro" id="IPR029058">
    <property type="entry name" value="AB_hydrolase_fold"/>
</dbReference>
<feature type="region of interest" description="Disordered" evidence="1">
    <location>
        <begin position="257"/>
        <end position="282"/>
    </location>
</feature>
<proteinExistence type="predicted"/>
<dbReference type="EMBL" id="JACHOU010000001">
    <property type="protein sequence ID" value="MBB6352927.1"/>
    <property type="molecule type" value="Genomic_DNA"/>
</dbReference>
<keyword evidence="4" id="KW-1185">Reference proteome</keyword>
<dbReference type="RefSeq" id="WP_184697883.1">
    <property type="nucleotide sequence ID" value="NZ_BAABEG010000001.1"/>
</dbReference>
<dbReference type="GO" id="GO:0046464">
    <property type="term" value="P:acylglycerol catabolic process"/>
    <property type="evidence" value="ECO:0007669"/>
    <property type="project" value="TreeGrafter"/>
</dbReference>
<comment type="caution">
    <text evidence="3">The sequence shown here is derived from an EMBL/GenBank/DDBJ whole genome shotgun (WGS) entry which is preliminary data.</text>
</comment>